<dbReference type="Gene3D" id="1.10.510.10">
    <property type="entry name" value="Transferase(Phosphotransferase) domain 1"/>
    <property type="match status" value="1"/>
</dbReference>
<feature type="transmembrane region" description="Helical" evidence="10">
    <location>
        <begin position="297"/>
        <end position="315"/>
    </location>
</feature>
<feature type="region of interest" description="Disordered" evidence="9">
    <location>
        <begin position="243"/>
        <end position="288"/>
    </location>
</feature>
<evidence type="ECO:0000256" key="10">
    <source>
        <dbReference type="SAM" id="Phobius"/>
    </source>
</evidence>
<organism evidence="13 14">
    <name type="scientific">Heracleum sosnowskyi</name>
    <dbReference type="NCBI Taxonomy" id="360622"/>
    <lineage>
        <taxon>Eukaryota</taxon>
        <taxon>Viridiplantae</taxon>
        <taxon>Streptophyta</taxon>
        <taxon>Embryophyta</taxon>
        <taxon>Tracheophyta</taxon>
        <taxon>Spermatophyta</taxon>
        <taxon>Magnoliopsida</taxon>
        <taxon>eudicotyledons</taxon>
        <taxon>Gunneridae</taxon>
        <taxon>Pentapetalae</taxon>
        <taxon>asterids</taxon>
        <taxon>campanulids</taxon>
        <taxon>Apiales</taxon>
        <taxon>Apiaceae</taxon>
        <taxon>Apioideae</taxon>
        <taxon>apioid superclade</taxon>
        <taxon>Tordylieae</taxon>
        <taxon>Tordyliinae</taxon>
        <taxon>Heracleum</taxon>
    </lineage>
</organism>
<feature type="compositionally biased region" description="Pro residues" evidence="9">
    <location>
        <begin position="250"/>
        <end position="264"/>
    </location>
</feature>
<evidence type="ECO:0000313" key="13">
    <source>
        <dbReference type="EMBL" id="KAK1368534.1"/>
    </source>
</evidence>
<name>A0AAD8HLJ4_9APIA</name>
<feature type="region of interest" description="Disordered" evidence="9">
    <location>
        <begin position="326"/>
        <end position="353"/>
    </location>
</feature>
<dbReference type="SUPFAM" id="SSF52058">
    <property type="entry name" value="L domain-like"/>
    <property type="match status" value="1"/>
</dbReference>
<dbReference type="InterPro" id="IPR032675">
    <property type="entry name" value="LRR_dom_sf"/>
</dbReference>
<protein>
    <submittedName>
        <fullName evidence="13">Protein STRUBBELIG-RECEPTOR FAMILY 3</fullName>
    </submittedName>
</protein>
<keyword evidence="14" id="KW-1185">Reference proteome</keyword>
<evidence type="ECO:0000259" key="12">
    <source>
        <dbReference type="PROSITE" id="PS50011"/>
    </source>
</evidence>
<dbReference type="FunFam" id="3.30.200.20:FF:000125">
    <property type="entry name" value="Protein STRUBBELIG-RECEPTOR FAMILY 8"/>
    <property type="match status" value="1"/>
</dbReference>
<evidence type="ECO:0000256" key="8">
    <source>
        <dbReference type="ARBA" id="ARBA00023170"/>
    </source>
</evidence>
<comment type="caution">
    <text evidence="13">The sequence shown here is derived from an EMBL/GenBank/DDBJ whole genome shotgun (WGS) entry which is preliminary data.</text>
</comment>
<dbReference type="PANTHER" id="PTHR48007">
    <property type="entry name" value="LEUCINE-RICH REPEAT RECEPTOR-LIKE PROTEIN KINASE PXC1"/>
    <property type="match status" value="1"/>
</dbReference>
<dbReference type="EMBL" id="JAUIZM010000008">
    <property type="protein sequence ID" value="KAK1368534.1"/>
    <property type="molecule type" value="Genomic_DNA"/>
</dbReference>
<accession>A0AAD8HLJ4</accession>
<feature type="signal peptide" evidence="11">
    <location>
        <begin position="1"/>
        <end position="23"/>
    </location>
</feature>
<dbReference type="InterPro" id="IPR001245">
    <property type="entry name" value="Ser-Thr/Tyr_kinase_cat_dom"/>
</dbReference>
<keyword evidence="7 10" id="KW-0472">Membrane</keyword>
<dbReference type="Pfam" id="PF07714">
    <property type="entry name" value="PK_Tyr_Ser-Thr"/>
    <property type="match status" value="1"/>
</dbReference>
<keyword evidence="2" id="KW-0433">Leucine-rich repeat</keyword>
<dbReference type="Gene3D" id="3.80.10.10">
    <property type="entry name" value="Ribonuclease Inhibitor"/>
    <property type="match status" value="1"/>
</dbReference>
<dbReference type="FunFam" id="3.80.10.10:FF:000062">
    <property type="entry name" value="protein STRUBBELIG-RECEPTOR FAMILY 3"/>
    <property type="match status" value="1"/>
</dbReference>
<dbReference type="InterPro" id="IPR000719">
    <property type="entry name" value="Prot_kinase_dom"/>
</dbReference>
<dbReference type="FunFam" id="1.10.510.10:FF:000095">
    <property type="entry name" value="protein STRUBBELIG-RECEPTOR FAMILY 8"/>
    <property type="match status" value="1"/>
</dbReference>
<feature type="compositionally biased region" description="Basic and acidic residues" evidence="9">
    <location>
        <begin position="329"/>
        <end position="353"/>
    </location>
</feature>
<evidence type="ECO:0000256" key="3">
    <source>
        <dbReference type="ARBA" id="ARBA00022692"/>
    </source>
</evidence>
<keyword evidence="6 10" id="KW-1133">Transmembrane helix</keyword>
<dbReference type="Proteomes" id="UP001237642">
    <property type="component" value="Unassembled WGS sequence"/>
</dbReference>
<proteinExistence type="predicted"/>
<gene>
    <name evidence="13" type="ORF">POM88_034626</name>
</gene>
<evidence type="ECO:0000256" key="5">
    <source>
        <dbReference type="ARBA" id="ARBA00022737"/>
    </source>
</evidence>
<keyword evidence="5" id="KW-0677">Repeat</keyword>
<dbReference type="SUPFAM" id="SSF56112">
    <property type="entry name" value="Protein kinase-like (PK-like)"/>
    <property type="match status" value="1"/>
</dbReference>
<dbReference type="PANTHER" id="PTHR48007:SF22">
    <property type="entry name" value="PROTEIN STRUBBELIG-RECEPTOR FAMILY 3-LIKE ISOFORM X1"/>
    <property type="match status" value="1"/>
</dbReference>
<dbReference type="GO" id="GO:0004672">
    <property type="term" value="F:protein kinase activity"/>
    <property type="evidence" value="ECO:0007669"/>
    <property type="project" value="InterPro"/>
</dbReference>
<keyword evidence="4 11" id="KW-0732">Signal</keyword>
<dbReference type="InterPro" id="IPR011009">
    <property type="entry name" value="Kinase-like_dom_sf"/>
</dbReference>
<keyword evidence="8" id="KW-0675">Receptor</keyword>
<dbReference type="InterPro" id="IPR046959">
    <property type="entry name" value="PRK1-6/SRF4-like"/>
</dbReference>
<feature type="compositionally biased region" description="Low complexity" evidence="9">
    <location>
        <begin position="275"/>
        <end position="288"/>
    </location>
</feature>
<dbReference type="GO" id="GO:0016020">
    <property type="term" value="C:membrane"/>
    <property type="evidence" value="ECO:0007669"/>
    <property type="project" value="UniProtKB-SubCell"/>
</dbReference>
<evidence type="ECO:0000256" key="4">
    <source>
        <dbReference type="ARBA" id="ARBA00022729"/>
    </source>
</evidence>
<feature type="domain" description="Protein kinase" evidence="12">
    <location>
        <begin position="465"/>
        <end position="739"/>
    </location>
</feature>
<reference evidence="13" key="2">
    <citation type="submission" date="2023-05" db="EMBL/GenBank/DDBJ databases">
        <authorList>
            <person name="Schelkunov M.I."/>
        </authorList>
    </citation>
    <scope>NUCLEOTIDE SEQUENCE</scope>
    <source>
        <strain evidence="13">Hsosn_3</strain>
        <tissue evidence="13">Leaf</tissue>
    </source>
</reference>
<comment type="subcellular location">
    <subcellularLocation>
        <location evidence="1">Membrane</location>
    </subcellularLocation>
</comment>
<evidence type="ECO:0000256" key="1">
    <source>
        <dbReference type="ARBA" id="ARBA00004370"/>
    </source>
</evidence>
<evidence type="ECO:0000256" key="9">
    <source>
        <dbReference type="SAM" id="MobiDB-lite"/>
    </source>
</evidence>
<sequence length="749" mass="81649">MGQFNWEIFVQVLVGLMATFVICEGFTDPRDVAAINNLYGALGTPPLIGWVQAGGDPCTEGWQGVQCVNANITAIALNGANLGGVLGESLGVFASIIQIDLGNNHIGGIIPSNLPTTTRILSLSGNQFTGTIPDTFSTLGQLTDMSLSNNHLTGVIPDTFQQLTGLINLDLSGNNLEGQLPPSLGNLLSLTTLHLQDNHLIGTLDVLQDLPLIDLDIENNLFSGPIPPKLLAIPNFRRAGNPFNTTVLSSPPPASPPSAPPIGSPPSEQVPRIQPNEPSNPGESSSSKGENFLSKRIVWIVVAGLVIVIVVALGLCLCMSRCCKGSPVTKKDPKRHEMDVHDVPEEKPKHDTSLLKTSRDENAQKVAEPKKEVAAVPRRYEAAAVPRQNEVAAKPRHKEEHEIDMPESDEYVLPPPPLPPLNNPFEKVIIRPNVPPVRSRKQSMEKLSSVRTFSIASLQGYTNSFSQENLLGGGMLGTVYRAELPDGKLLAVKKLDGAASKKQTDEHFLEFVSRVSELQHVNIVQLVGFCCEHGQRLLVYEYCGNGTVYEALHIDDEIHKNLSWNARVRLALQSARALEYLHEICKPPIIHQNFTSANVLLDDGFAVRVSDCGLAPLISSSYATQFQGSGYGAPELEMGNYTCKSDVYSFGVVMLELLTGRKAYDRSLPRGEQFLVRWAAPQLHDIDALSRMVDPSLKGTYPSKSLSRLADIISLCVQPEPEFRPPMSEIVENLQHMVGRSRTRDNIGE</sequence>
<dbReference type="InterPro" id="IPR001611">
    <property type="entry name" value="Leu-rich_rpt"/>
</dbReference>
<reference evidence="13" key="1">
    <citation type="submission" date="2023-02" db="EMBL/GenBank/DDBJ databases">
        <title>Genome of toxic invasive species Heracleum sosnowskyi carries increased number of genes despite the absence of recent whole-genome duplications.</title>
        <authorList>
            <person name="Schelkunov M."/>
            <person name="Shtratnikova V."/>
            <person name="Makarenko M."/>
            <person name="Klepikova A."/>
            <person name="Omelchenko D."/>
            <person name="Novikova G."/>
            <person name="Obukhova E."/>
            <person name="Bogdanov V."/>
            <person name="Penin A."/>
            <person name="Logacheva M."/>
        </authorList>
    </citation>
    <scope>NUCLEOTIDE SEQUENCE</scope>
    <source>
        <strain evidence="13">Hsosn_3</strain>
        <tissue evidence="13">Leaf</tissue>
    </source>
</reference>
<evidence type="ECO:0000256" key="6">
    <source>
        <dbReference type="ARBA" id="ARBA00022989"/>
    </source>
</evidence>
<feature type="region of interest" description="Disordered" evidence="9">
    <location>
        <begin position="389"/>
        <end position="410"/>
    </location>
</feature>
<feature type="chain" id="PRO_5042135694" evidence="11">
    <location>
        <begin position="24"/>
        <end position="749"/>
    </location>
</feature>
<dbReference type="Pfam" id="PF13855">
    <property type="entry name" value="LRR_8"/>
    <property type="match status" value="1"/>
</dbReference>
<dbReference type="PROSITE" id="PS50011">
    <property type="entry name" value="PROTEIN_KINASE_DOM"/>
    <property type="match status" value="1"/>
</dbReference>
<keyword evidence="3 10" id="KW-0812">Transmembrane</keyword>
<evidence type="ECO:0000256" key="2">
    <source>
        <dbReference type="ARBA" id="ARBA00022614"/>
    </source>
</evidence>
<dbReference type="Gene3D" id="3.30.200.20">
    <property type="entry name" value="Phosphorylase Kinase, domain 1"/>
    <property type="match status" value="1"/>
</dbReference>
<evidence type="ECO:0000256" key="11">
    <source>
        <dbReference type="SAM" id="SignalP"/>
    </source>
</evidence>
<evidence type="ECO:0000313" key="14">
    <source>
        <dbReference type="Proteomes" id="UP001237642"/>
    </source>
</evidence>
<dbReference type="GO" id="GO:0005524">
    <property type="term" value="F:ATP binding"/>
    <property type="evidence" value="ECO:0007669"/>
    <property type="project" value="InterPro"/>
</dbReference>
<evidence type="ECO:0000256" key="7">
    <source>
        <dbReference type="ARBA" id="ARBA00023136"/>
    </source>
</evidence>
<dbReference type="AlphaFoldDB" id="A0AAD8HLJ4"/>